<feature type="non-terminal residue" evidence="1">
    <location>
        <position position="1"/>
    </location>
</feature>
<dbReference type="EMBL" id="CAJVPU010039991">
    <property type="protein sequence ID" value="CAG8738304.1"/>
    <property type="molecule type" value="Genomic_DNA"/>
</dbReference>
<feature type="non-terminal residue" evidence="1">
    <location>
        <position position="45"/>
    </location>
</feature>
<comment type="caution">
    <text evidence="1">The sequence shown here is derived from an EMBL/GenBank/DDBJ whole genome shotgun (WGS) entry which is preliminary data.</text>
</comment>
<dbReference type="Proteomes" id="UP000789702">
    <property type="component" value="Unassembled WGS sequence"/>
</dbReference>
<evidence type="ECO:0000313" key="1">
    <source>
        <dbReference type="EMBL" id="CAG8738304.1"/>
    </source>
</evidence>
<reference evidence="1" key="1">
    <citation type="submission" date="2021-06" db="EMBL/GenBank/DDBJ databases">
        <authorList>
            <person name="Kallberg Y."/>
            <person name="Tangrot J."/>
            <person name="Rosling A."/>
        </authorList>
    </citation>
    <scope>NUCLEOTIDE SEQUENCE</scope>
    <source>
        <strain evidence="1">IL203A</strain>
    </source>
</reference>
<organism evidence="1 2">
    <name type="scientific">Dentiscutata heterogama</name>
    <dbReference type="NCBI Taxonomy" id="1316150"/>
    <lineage>
        <taxon>Eukaryota</taxon>
        <taxon>Fungi</taxon>
        <taxon>Fungi incertae sedis</taxon>
        <taxon>Mucoromycota</taxon>
        <taxon>Glomeromycotina</taxon>
        <taxon>Glomeromycetes</taxon>
        <taxon>Diversisporales</taxon>
        <taxon>Gigasporaceae</taxon>
        <taxon>Dentiscutata</taxon>
    </lineage>
</organism>
<evidence type="ECO:0000313" key="2">
    <source>
        <dbReference type="Proteomes" id="UP000789702"/>
    </source>
</evidence>
<protein>
    <submittedName>
        <fullName evidence="1">10672_t:CDS:1</fullName>
    </submittedName>
</protein>
<proteinExistence type="predicted"/>
<sequence>FEIGQEDNIHAFPLSSFQSPQHLYKHAILFSPNPLHNYVISFPPN</sequence>
<gene>
    <name evidence="1" type="ORF">DHETER_LOCUS13887</name>
</gene>
<keyword evidence="2" id="KW-1185">Reference proteome</keyword>
<name>A0ACA9Q6R0_9GLOM</name>
<accession>A0ACA9Q6R0</accession>